<dbReference type="PANTHER" id="PTHR38834">
    <property type="entry name" value="PERIPLASMIC SUBSTRATE BINDING PROTEIN FAMILY 3"/>
    <property type="match status" value="1"/>
</dbReference>
<name>A0ABY7ARF9_9ALTE</name>
<organism evidence="2 3">
    <name type="scientific">Catenovulum adriaticum</name>
    <dbReference type="NCBI Taxonomy" id="2984846"/>
    <lineage>
        <taxon>Bacteria</taxon>
        <taxon>Pseudomonadati</taxon>
        <taxon>Pseudomonadota</taxon>
        <taxon>Gammaproteobacteria</taxon>
        <taxon>Alteromonadales</taxon>
        <taxon>Alteromonadaceae</taxon>
        <taxon>Catenovulum</taxon>
    </lineage>
</organism>
<evidence type="ECO:0000313" key="3">
    <source>
        <dbReference type="Proteomes" id="UP001163726"/>
    </source>
</evidence>
<dbReference type="Pfam" id="PF00497">
    <property type="entry name" value="SBP_bac_3"/>
    <property type="match status" value="1"/>
</dbReference>
<protein>
    <submittedName>
        <fullName evidence="2">Transporter substrate-binding domain-containing protein</fullName>
    </submittedName>
</protein>
<keyword evidence="2" id="KW-0614">Plasmid</keyword>
<keyword evidence="3" id="KW-1185">Reference proteome</keyword>
<dbReference type="Proteomes" id="UP001163726">
    <property type="component" value="Plasmid pCadTS8_2"/>
</dbReference>
<evidence type="ECO:0000259" key="1">
    <source>
        <dbReference type="SMART" id="SM00062"/>
    </source>
</evidence>
<proteinExistence type="predicted"/>
<dbReference type="SMART" id="SM00062">
    <property type="entry name" value="PBPb"/>
    <property type="match status" value="1"/>
</dbReference>
<dbReference type="RefSeq" id="WP_268076786.1">
    <property type="nucleotide sequence ID" value="NZ_CP109967.1"/>
</dbReference>
<gene>
    <name evidence="2" type="ORF">OLW01_17460</name>
</gene>
<dbReference type="InterPro" id="IPR001638">
    <property type="entry name" value="Solute-binding_3/MltF_N"/>
</dbReference>
<evidence type="ECO:0000313" key="2">
    <source>
        <dbReference type="EMBL" id="WAJ72069.1"/>
    </source>
</evidence>
<dbReference type="EMBL" id="CP109967">
    <property type="protein sequence ID" value="WAJ72069.1"/>
    <property type="molecule type" value="Genomic_DNA"/>
</dbReference>
<dbReference type="SUPFAM" id="SSF53850">
    <property type="entry name" value="Periplasmic binding protein-like II"/>
    <property type="match status" value="1"/>
</dbReference>
<dbReference type="PANTHER" id="PTHR38834:SF3">
    <property type="entry name" value="SOLUTE-BINDING PROTEIN FAMILY 3_N-TERMINAL DOMAIN-CONTAINING PROTEIN"/>
    <property type="match status" value="1"/>
</dbReference>
<geneLocation type="plasmid" evidence="2 3">
    <name>pCadTS8_2</name>
</geneLocation>
<reference evidence="2" key="1">
    <citation type="submission" date="2022-10" db="EMBL/GenBank/DDBJ databases">
        <title>Catenovulum adriacola sp. nov. isolated in the Harbour of Susak.</title>
        <authorList>
            <person name="Schoch T."/>
            <person name="Reich S.J."/>
            <person name="Stoeferle S."/>
            <person name="Flaiz M."/>
            <person name="Kazda M."/>
            <person name="Riedel C.U."/>
            <person name="Duerre P."/>
        </authorList>
    </citation>
    <scope>NUCLEOTIDE SEQUENCE</scope>
    <source>
        <strain evidence="2">TS8</strain>
        <plasmid evidence="2">pCadTS8_2</plasmid>
    </source>
</reference>
<dbReference type="Gene3D" id="3.40.190.10">
    <property type="entry name" value="Periplasmic binding protein-like II"/>
    <property type="match status" value="2"/>
</dbReference>
<accession>A0ABY7ARF9</accession>
<feature type="domain" description="Solute-binding protein family 3/N-terminal" evidence="1">
    <location>
        <begin position="9"/>
        <end position="226"/>
    </location>
</feature>
<sequence>MQTSFAQPQLTYYTENYPPSNYLENGKLTGVSVETLKAIWQQLNIPAQPIHLVPWARGYKIVENTPNTVLFTMAKTKARTPHFKWVGPLYIAEHLLISGKQFKAKINSMSDVYSYSIAAIKSDISEITLIKKGVPNEKIVRISQLRQGILMLTNDRIDLMIISRSALGNLLKNHQIKESDIQIVYSVNRLGNYFAFHKDTPNNLIDQFQSTFDQIYPIRKKINKKYKLLTPELGIQ</sequence>